<keyword evidence="2" id="KW-1185">Reference proteome</keyword>
<accession>A0ACB9PEZ0</accession>
<comment type="caution">
    <text evidence="1">The sequence shown here is derived from an EMBL/GenBank/DDBJ whole genome shotgun (WGS) entry which is preliminary data.</text>
</comment>
<reference evidence="1 2" key="1">
    <citation type="journal article" date="2022" name="DNA Res.">
        <title>Chromosomal-level genome assembly of the orchid tree Bauhinia variegata (Leguminosae; Cercidoideae) supports the allotetraploid origin hypothesis of Bauhinia.</title>
        <authorList>
            <person name="Zhong Y."/>
            <person name="Chen Y."/>
            <person name="Zheng D."/>
            <person name="Pang J."/>
            <person name="Liu Y."/>
            <person name="Luo S."/>
            <person name="Meng S."/>
            <person name="Qian L."/>
            <person name="Wei D."/>
            <person name="Dai S."/>
            <person name="Zhou R."/>
        </authorList>
    </citation>
    <scope>NUCLEOTIDE SEQUENCE [LARGE SCALE GENOMIC DNA]</scope>
    <source>
        <strain evidence="1">BV-YZ2020</strain>
    </source>
</reference>
<sequence length="107" mass="12997">MSLILRRSSSTSRFFRKTSFILVWMAAQVALRWVSQQEWSALVKSFNKQRMRENLEIFDFELSDEELERMKQIPQRRQFTGDMWLSRSSYRTLNNFGMETLEIFSRK</sequence>
<protein>
    <submittedName>
        <fullName evidence="1">Uncharacterized protein</fullName>
    </submittedName>
</protein>
<proteinExistence type="predicted"/>
<dbReference type="Proteomes" id="UP000828941">
    <property type="component" value="Chromosome 4"/>
</dbReference>
<organism evidence="1 2">
    <name type="scientific">Bauhinia variegata</name>
    <name type="common">Purple orchid tree</name>
    <name type="synonym">Phanera variegata</name>
    <dbReference type="NCBI Taxonomy" id="167791"/>
    <lineage>
        <taxon>Eukaryota</taxon>
        <taxon>Viridiplantae</taxon>
        <taxon>Streptophyta</taxon>
        <taxon>Embryophyta</taxon>
        <taxon>Tracheophyta</taxon>
        <taxon>Spermatophyta</taxon>
        <taxon>Magnoliopsida</taxon>
        <taxon>eudicotyledons</taxon>
        <taxon>Gunneridae</taxon>
        <taxon>Pentapetalae</taxon>
        <taxon>rosids</taxon>
        <taxon>fabids</taxon>
        <taxon>Fabales</taxon>
        <taxon>Fabaceae</taxon>
        <taxon>Cercidoideae</taxon>
        <taxon>Cercideae</taxon>
        <taxon>Bauhiniinae</taxon>
        <taxon>Bauhinia</taxon>
    </lineage>
</organism>
<evidence type="ECO:0000313" key="2">
    <source>
        <dbReference type="Proteomes" id="UP000828941"/>
    </source>
</evidence>
<gene>
    <name evidence="1" type="ORF">L6164_008139</name>
</gene>
<dbReference type="EMBL" id="CM039429">
    <property type="protein sequence ID" value="KAI4347320.1"/>
    <property type="molecule type" value="Genomic_DNA"/>
</dbReference>
<name>A0ACB9PEZ0_BAUVA</name>
<evidence type="ECO:0000313" key="1">
    <source>
        <dbReference type="EMBL" id="KAI4347320.1"/>
    </source>
</evidence>